<keyword evidence="2" id="KW-1185">Reference proteome</keyword>
<dbReference type="RefSeq" id="WP_161007135.1">
    <property type="nucleotide sequence ID" value="NZ_WWCN01000007.1"/>
</dbReference>
<comment type="caution">
    <text evidence="1">The sequence shown here is derived from an EMBL/GenBank/DDBJ whole genome shotgun (WGS) entry which is preliminary data.</text>
</comment>
<dbReference type="AlphaFoldDB" id="A0A6L8KCV0"/>
<gene>
    <name evidence="1" type="ORF">GTP46_13435</name>
</gene>
<evidence type="ECO:0000313" key="2">
    <source>
        <dbReference type="Proteomes" id="UP000479335"/>
    </source>
</evidence>
<reference evidence="1 2" key="1">
    <citation type="submission" date="2019-12" db="EMBL/GenBank/DDBJ databases">
        <title>Novel species isolated from a subtropical stream in China.</title>
        <authorList>
            <person name="Lu H."/>
        </authorList>
    </citation>
    <scope>NUCLEOTIDE SEQUENCE [LARGE SCALE GENOMIC DNA]</scope>
    <source>
        <strain evidence="1 2">FT135W</strain>
    </source>
</reference>
<protein>
    <recommendedName>
        <fullName evidence="3">AbrB/MazE/SpoVT family DNA-binding domain-containing protein</fullName>
    </recommendedName>
</protein>
<evidence type="ECO:0000313" key="1">
    <source>
        <dbReference type="EMBL" id="MYM23652.1"/>
    </source>
</evidence>
<evidence type="ECO:0008006" key="3">
    <source>
        <dbReference type="Google" id="ProtNLM"/>
    </source>
</evidence>
<dbReference type="InterPro" id="IPR037914">
    <property type="entry name" value="SpoVT-AbrB_sf"/>
</dbReference>
<accession>A0A6L8KCV0</accession>
<name>A0A6L8KCV0_9BURK</name>
<dbReference type="EMBL" id="WWCN01000007">
    <property type="protein sequence ID" value="MYM23652.1"/>
    <property type="molecule type" value="Genomic_DNA"/>
</dbReference>
<organism evidence="1 2">
    <name type="scientific">Duganella flavida</name>
    <dbReference type="NCBI Taxonomy" id="2692175"/>
    <lineage>
        <taxon>Bacteria</taxon>
        <taxon>Pseudomonadati</taxon>
        <taxon>Pseudomonadota</taxon>
        <taxon>Betaproteobacteria</taxon>
        <taxon>Burkholderiales</taxon>
        <taxon>Oxalobacteraceae</taxon>
        <taxon>Telluria group</taxon>
        <taxon>Duganella</taxon>
    </lineage>
</organism>
<sequence length="81" mass="9088">MAMTTFATDGTIKLPRSIQKALGLKYGDRIELLKYEEGQVLMIVKNRSITELKGILSKYDLDCSVEDLLEIAAKRAVRANK</sequence>
<proteinExistence type="predicted"/>
<dbReference type="SUPFAM" id="SSF89447">
    <property type="entry name" value="AbrB/MazE/MraZ-like"/>
    <property type="match status" value="1"/>
</dbReference>
<dbReference type="Proteomes" id="UP000479335">
    <property type="component" value="Unassembled WGS sequence"/>
</dbReference>